<organism evidence="5 6">
    <name type="scientific">Iris pallida</name>
    <name type="common">Sweet iris</name>
    <dbReference type="NCBI Taxonomy" id="29817"/>
    <lineage>
        <taxon>Eukaryota</taxon>
        <taxon>Viridiplantae</taxon>
        <taxon>Streptophyta</taxon>
        <taxon>Embryophyta</taxon>
        <taxon>Tracheophyta</taxon>
        <taxon>Spermatophyta</taxon>
        <taxon>Magnoliopsida</taxon>
        <taxon>Liliopsida</taxon>
        <taxon>Asparagales</taxon>
        <taxon>Iridaceae</taxon>
        <taxon>Iridoideae</taxon>
        <taxon>Irideae</taxon>
        <taxon>Iris</taxon>
    </lineage>
</organism>
<evidence type="ECO:0000256" key="1">
    <source>
        <dbReference type="ARBA" id="ARBA00010553"/>
    </source>
</evidence>
<dbReference type="Pfam" id="PF04826">
    <property type="entry name" value="Arm_2"/>
    <property type="match status" value="1"/>
</dbReference>
<evidence type="ECO:0000259" key="4">
    <source>
        <dbReference type="Pfam" id="PF04826"/>
    </source>
</evidence>
<evidence type="ECO:0000313" key="5">
    <source>
        <dbReference type="EMBL" id="KAJ6815765.1"/>
    </source>
</evidence>
<comment type="similarity">
    <text evidence="1">Belongs to the eutherian X-chromosome-specific Armcx family.</text>
</comment>
<reference evidence="5" key="2">
    <citation type="submission" date="2023-04" db="EMBL/GenBank/DDBJ databases">
        <authorList>
            <person name="Bruccoleri R.E."/>
            <person name="Oakeley E.J."/>
            <person name="Faust A.-M."/>
            <person name="Dessus-Babus S."/>
            <person name="Altorfer M."/>
            <person name="Burckhardt D."/>
            <person name="Oertli M."/>
            <person name="Naumann U."/>
            <person name="Petersen F."/>
            <person name="Wong J."/>
        </authorList>
    </citation>
    <scope>NUCLEOTIDE SEQUENCE</scope>
    <source>
        <strain evidence="5">GSM-AAB239-AS_SAM_17_03QT</strain>
        <tissue evidence="5">Leaf</tissue>
    </source>
</reference>
<dbReference type="Proteomes" id="UP001140949">
    <property type="component" value="Unassembled WGS sequence"/>
</dbReference>
<reference evidence="5" key="1">
    <citation type="journal article" date="2023" name="GigaByte">
        <title>Genome assembly of the bearded iris, Iris pallida Lam.</title>
        <authorList>
            <person name="Bruccoleri R.E."/>
            <person name="Oakeley E.J."/>
            <person name="Faust A.M.E."/>
            <person name="Altorfer M."/>
            <person name="Dessus-Babus S."/>
            <person name="Burckhardt D."/>
            <person name="Oertli M."/>
            <person name="Naumann U."/>
            <person name="Petersen F."/>
            <person name="Wong J."/>
        </authorList>
    </citation>
    <scope>NUCLEOTIDE SEQUENCE</scope>
    <source>
        <strain evidence="5">GSM-AAB239-AS_SAM_17_03QT</strain>
    </source>
</reference>
<dbReference type="InterPro" id="IPR016024">
    <property type="entry name" value="ARM-type_fold"/>
</dbReference>
<name>A0AAX6FIC9_IRIPA</name>
<evidence type="ECO:0000313" key="6">
    <source>
        <dbReference type="Proteomes" id="UP001140949"/>
    </source>
</evidence>
<dbReference type="SUPFAM" id="SSF48371">
    <property type="entry name" value="ARM repeat"/>
    <property type="match status" value="2"/>
</dbReference>
<feature type="region of interest" description="Disordered" evidence="3">
    <location>
        <begin position="70"/>
        <end position="95"/>
    </location>
</feature>
<dbReference type="InterPro" id="IPR006911">
    <property type="entry name" value="ARM-rpt_dom"/>
</dbReference>
<sequence length="856" mass="92774">MFLPAMAAAAASSSFANTAPHTILSCHRRCRGARTAFAARRRRHAASATVLGRRPPRCRPLLAACAGSDGGGGAAEANPKHSPPPLGMEESSHNTSSGQGYIGLFVRMLGLDNDPLDREHAIVTLWKYSLGGKKCIDEIMQFPGCTNLVVSLLKSDSSTTCEAAAGLLRTVSSVNLYVDVISESGAIEEITGLLCQCPLAPEVKEQSLCTLWNLSIDDKVRLKLANSDFVPELVKFLDDEDIKVKEAAGGILANLSINPRNHSLMVEAGVISKLADLLNSDADGFSVIRKEAKFALLELSKDEYYRILIIEEGLIRVPVIGAAAYKSFRSRSHSWPSLPDGSELQVQRNSRPSRYGASELLLGLNVNEKFNLEEAKMNAIVGRSHQQFLARIGAIEMEDGKVPQMQPPKSQKHTLLPWIDGIARLVLILGLEDESAVTRAAYSIADASISEHMRISFREAGAIKPLLQLLSHDSEAIREAVASALEKLCVSYEVCRTMEAEGALNPLINILKNTSPPKILLEKTVSILSRILDSTIDMERKPNNQVINESAQVLSSTRSSGDIGVPLTNMDISVASQATKREKVIDSEVISCLVNLLRTSCPKLQTKVASVLEYISAFESHTITITESGIETALDTVFEQAPFDGTIEDQLELDPVEAEEIGHATAAAARLLTKLLNSQTFCRSINGGNFVPVLRKVLKSDIPLHSKEWIAACLVKLESLLGPGTGSVQSINIEVTLYEKIPKLVQQMMTSFSYESKEAAVLELSEVLSRGGVECTREVAAAGGIFPLVKLIEEGRGQALEASLKILYSLSMDSENHAAIIAAGAVAALKRIIISKGPQSFRALRPPENFAYMSWM</sequence>
<evidence type="ECO:0000256" key="3">
    <source>
        <dbReference type="SAM" id="MobiDB-lite"/>
    </source>
</evidence>
<dbReference type="InterPro" id="IPR000225">
    <property type="entry name" value="Armadillo"/>
</dbReference>
<protein>
    <recommendedName>
        <fullName evidence="4">Armadillo repeat-containing domain-containing protein</fullName>
    </recommendedName>
</protein>
<dbReference type="Pfam" id="PF00514">
    <property type="entry name" value="Arm"/>
    <property type="match status" value="1"/>
</dbReference>
<dbReference type="PANTHER" id="PTHR47451">
    <property type="entry name" value="ARM REPEAT SUPERFAMILY PROTEIN"/>
    <property type="match status" value="1"/>
</dbReference>
<dbReference type="EMBL" id="JANAVB010028517">
    <property type="protein sequence ID" value="KAJ6815765.1"/>
    <property type="molecule type" value="Genomic_DNA"/>
</dbReference>
<proteinExistence type="inferred from homology"/>
<dbReference type="SMART" id="SM00185">
    <property type="entry name" value="ARM"/>
    <property type="match status" value="6"/>
</dbReference>
<dbReference type="PANTHER" id="PTHR47451:SF1">
    <property type="entry name" value="ARM REPEAT SUPERFAMILY PROTEIN"/>
    <property type="match status" value="1"/>
</dbReference>
<dbReference type="InterPro" id="IPR011989">
    <property type="entry name" value="ARM-like"/>
</dbReference>
<dbReference type="Gene3D" id="1.25.10.10">
    <property type="entry name" value="Leucine-rich Repeat Variant"/>
    <property type="match status" value="3"/>
</dbReference>
<keyword evidence="6" id="KW-1185">Reference proteome</keyword>
<feature type="repeat" description="ARM" evidence="2">
    <location>
        <begin position="228"/>
        <end position="270"/>
    </location>
</feature>
<feature type="repeat" description="ARM" evidence="2">
    <location>
        <begin position="783"/>
        <end position="825"/>
    </location>
</feature>
<accession>A0AAX6FIC9</accession>
<dbReference type="PROSITE" id="PS50176">
    <property type="entry name" value="ARM_REPEAT"/>
    <property type="match status" value="2"/>
</dbReference>
<gene>
    <name evidence="5" type="ORF">M6B38_132735</name>
</gene>
<feature type="domain" description="Armadillo repeat-containing" evidence="4">
    <location>
        <begin position="111"/>
        <end position="282"/>
    </location>
</feature>
<dbReference type="AlphaFoldDB" id="A0AAX6FIC9"/>
<comment type="caution">
    <text evidence="5">The sequence shown here is derived from an EMBL/GenBank/DDBJ whole genome shotgun (WGS) entry which is preliminary data.</text>
</comment>
<evidence type="ECO:0000256" key="2">
    <source>
        <dbReference type="PROSITE-ProRule" id="PRU00259"/>
    </source>
</evidence>